<gene>
    <name evidence="1" type="ORF">DL762_009719</name>
</gene>
<evidence type="ECO:0000313" key="2">
    <source>
        <dbReference type="Proteomes" id="UP000294003"/>
    </source>
</evidence>
<keyword evidence="2" id="KW-1185">Reference proteome</keyword>
<dbReference type="EMBL" id="QJNS01000561">
    <property type="protein sequence ID" value="RYO76738.1"/>
    <property type="molecule type" value="Genomic_DNA"/>
</dbReference>
<protein>
    <submittedName>
        <fullName evidence="1">Uncharacterized protein</fullName>
    </submittedName>
</protein>
<reference evidence="1 2" key="1">
    <citation type="submission" date="2018-06" db="EMBL/GenBank/DDBJ databases">
        <title>Complete Genomes of Monosporascus.</title>
        <authorList>
            <person name="Robinson A.J."/>
            <person name="Natvig D.O."/>
        </authorList>
    </citation>
    <scope>NUCLEOTIDE SEQUENCE [LARGE SCALE GENOMIC DNA]</scope>
    <source>
        <strain evidence="1 2">CBS 609.92</strain>
    </source>
</reference>
<sequence length="145" mass="15752">MEFIPPCHLIEEPQRDSFLPRVEIDAIDNENLAILQNLSEPGVISQNFQTTLESENSLGNSASFPLEGDPSVSFAAVNDDELAAFLQEFFKPGVVSQDFQTALESEALLGNNDVRNAGVSAIFPEIFPDENVSTGENTCLDQCAS</sequence>
<comment type="caution">
    <text evidence="1">The sequence shown here is derived from an EMBL/GenBank/DDBJ whole genome shotgun (WGS) entry which is preliminary data.</text>
</comment>
<evidence type="ECO:0000313" key="1">
    <source>
        <dbReference type="EMBL" id="RYO76738.1"/>
    </source>
</evidence>
<name>A0ABY0GTF9_9PEZI</name>
<accession>A0ABY0GTF9</accession>
<dbReference type="Proteomes" id="UP000294003">
    <property type="component" value="Unassembled WGS sequence"/>
</dbReference>
<proteinExistence type="predicted"/>
<organism evidence="1 2">
    <name type="scientific">Monosporascus cannonballus</name>
    <dbReference type="NCBI Taxonomy" id="155416"/>
    <lineage>
        <taxon>Eukaryota</taxon>
        <taxon>Fungi</taxon>
        <taxon>Dikarya</taxon>
        <taxon>Ascomycota</taxon>
        <taxon>Pezizomycotina</taxon>
        <taxon>Sordariomycetes</taxon>
        <taxon>Xylariomycetidae</taxon>
        <taxon>Xylariales</taxon>
        <taxon>Xylariales incertae sedis</taxon>
        <taxon>Monosporascus</taxon>
    </lineage>
</organism>